<evidence type="ECO:0000256" key="1">
    <source>
        <dbReference type="SAM" id="MobiDB-lite"/>
    </source>
</evidence>
<dbReference type="InterPro" id="IPR047682">
    <property type="entry name" value="SepH-like"/>
</dbReference>
<dbReference type="Pfam" id="PF11268">
    <property type="entry name" value="DUF3071"/>
    <property type="match status" value="1"/>
</dbReference>
<dbReference type="Proteomes" id="UP000321234">
    <property type="component" value="Unassembled WGS sequence"/>
</dbReference>
<name>A0A5C8Z4D3_9ACTN</name>
<feature type="compositionally biased region" description="Low complexity" evidence="1">
    <location>
        <begin position="12"/>
        <end position="28"/>
    </location>
</feature>
<feature type="compositionally biased region" description="Acidic residues" evidence="1">
    <location>
        <begin position="562"/>
        <end position="571"/>
    </location>
</feature>
<feature type="compositionally biased region" description="Low complexity" evidence="1">
    <location>
        <begin position="102"/>
        <end position="112"/>
    </location>
</feature>
<reference evidence="3 4" key="1">
    <citation type="submission" date="2019-07" db="EMBL/GenBank/DDBJ databases">
        <title>Quadrisphaera sp. strain DD2A genome sequencing and assembly.</title>
        <authorList>
            <person name="Kim I."/>
        </authorList>
    </citation>
    <scope>NUCLEOTIDE SEQUENCE [LARGE SCALE GENOMIC DNA]</scope>
    <source>
        <strain evidence="3 4">DD2A</strain>
    </source>
</reference>
<feature type="region of interest" description="Disordered" evidence="1">
    <location>
        <begin position="354"/>
        <end position="529"/>
    </location>
</feature>
<accession>A0A5C8Z4D3</accession>
<feature type="region of interest" description="Disordered" evidence="1">
    <location>
        <begin position="1"/>
        <end position="130"/>
    </location>
</feature>
<dbReference type="EMBL" id="VKAC01000017">
    <property type="protein sequence ID" value="TXR51776.1"/>
    <property type="molecule type" value="Genomic_DNA"/>
</dbReference>
<feature type="compositionally biased region" description="Basic and acidic residues" evidence="1">
    <location>
        <begin position="661"/>
        <end position="673"/>
    </location>
</feature>
<sequence length="719" mass="74712">MPRPRVTFSRNGTTSSGPSGPPKDSSTSASYGALGDVSALTRTSCPEPLGTAHGDRPQTAPGGRSRPRPGRRAGAGGDQHGAARGRRGASTRGKRGWHPGCSGSAAGAAAPPRRGRRRRRRGGRVRDGLEEALGSADAAAAGAGAPVELSVVGADPADPSVLLLEAPDGRRFRLPVGSRLKAAVRSAGPASSPEPAASEPLRPRDIQARIRAGETAADVAADAGVPLEQVQRYEGPVLAERAHIADLAKLAVVRGGPGRLTLEDAVRTRLLARGADPGTVAWDAWRRDGGWAVQAAFRAAGRDRSAQWSFTPSNRVLEPLDDEARWLTAPSDDPTGRRLAAVRVYDVEAEDARLDGGHEHGSGSAHPTGQSASLAEGSVATSAPPVTFEPSPAPRPGPVGPADDEAGGTTGGAEPTEPTEPRGTGRGAEDRRGAETGPSVETAGPAARAGDLPAPPSLEDDDAESAQPEGAAPSDDLASRTLDLLDALRDRRGRRVPLDLGPDGEPWDDEEDDDLLNALLDLPPGADPDALELQEEVDRARARLRMVTPPRGLQLPRPGEDSSTEDSDDEAPAPGAPRASLGLVPAPPPTEPVRVTPAPAAPAAQEGPRETPGGADLDGELLRREPVTRRERWRGADTQPTPVPAPAAPPKAPAPTSTPKGSRDHEDGEERQPPSRSVPAPSGVEDPEHDGDDPGEQPARRRRSVPSWDEIVFGAPRRD</sequence>
<protein>
    <submittedName>
        <fullName evidence="3">DUF3071 domain-containing protein</fullName>
    </submittedName>
</protein>
<feature type="compositionally biased region" description="Acidic residues" evidence="1">
    <location>
        <begin position="685"/>
        <end position="695"/>
    </location>
</feature>
<evidence type="ECO:0000313" key="3">
    <source>
        <dbReference type="EMBL" id="TXR51776.1"/>
    </source>
</evidence>
<comment type="caution">
    <text evidence="3">The sequence shown here is derived from an EMBL/GenBank/DDBJ whole genome shotgun (WGS) entry which is preliminary data.</text>
</comment>
<dbReference type="AlphaFoldDB" id="A0A5C8Z4D3"/>
<feature type="compositionally biased region" description="Acidic residues" evidence="1">
    <location>
        <begin position="505"/>
        <end position="515"/>
    </location>
</feature>
<keyword evidence="4" id="KW-1185">Reference proteome</keyword>
<feature type="compositionally biased region" description="Basic residues" evidence="1">
    <location>
        <begin position="83"/>
        <end position="97"/>
    </location>
</feature>
<gene>
    <name evidence="3" type="ORF">FMM08_21180</name>
</gene>
<feature type="domain" description="DUF3071" evidence="2">
    <location>
        <begin position="148"/>
        <end position="310"/>
    </location>
</feature>
<feature type="compositionally biased region" description="Pro residues" evidence="1">
    <location>
        <begin position="641"/>
        <end position="653"/>
    </location>
</feature>
<proteinExistence type="predicted"/>
<feature type="compositionally biased region" description="Low complexity" evidence="1">
    <location>
        <begin position="474"/>
        <end position="485"/>
    </location>
</feature>
<feature type="region of interest" description="Disordered" evidence="1">
    <location>
        <begin position="541"/>
        <end position="719"/>
    </location>
</feature>
<feature type="compositionally biased region" description="Basic and acidic residues" evidence="1">
    <location>
        <begin position="620"/>
        <end position="635"/>
    </location>
</feature>
<evidence type="ECO:0000313" key="4">
    <source>
        <dbReference type="Proteomes" id="UP000321234"/>
    </source>
</evidence>
<dbReference type="OrthoDB" id="5180791at2"/>
<dbReference type="NCBIfam" id="NF040712">
    <property type="entry name" value="SepH"/>
    <property type="match status" value="1"/>
</dbReference>
<organism evidence="3 4">
    <name type="scientific">Quadrisphaera setariae</name>
    <dbReference type="NCBI Taxonomy" id="2593304"/>
    <lineage>
        <taxon>Bacteria</taxon>
        <taxon>Bacillati</taxon>
        <taxon>Actinomycetota</taxon>
        <taxon>Actinomycetes</taxon>
        <taxon>Kineosporiales</taxon>
        <taxon>Kineosporiaceae</taxon>
        <taxon>Quadrisphaera</taxon>
    </lineage>
</organism>
<feature type="compositionally biased region" description="Low complexity" evidence="1">
    <location>
        <begin position="592"/>
        <end position="604"/>
    </location>
</feature>
<evidence type="ECO:0000259" key="2">
    <source>
        <dbReference type="Pfam" id="PF11268"/>
    </source>
</evidence>
<feature type="compositionally biased region" description="Basic residues" evidence="1">
    <location>
        <begin position="113"/>
        <end position="123"/>
    </location>
</feature>
<feature type="compositionally biased region" description="Low complexity" evidence="1">
    <location>
        <begin position="516"/>
        <end position="528"/>
    </location>
</feature>
<dbReference type="InterPro" id="IPR021421">
    <property type="entry name" value="DUF3071"/>
</dbReference>
<feature type="compositionally biased region" description="Low complexity" evidence="1">
    <location>
        <begin position="186"/>
        <end position="200"/>
    </location>
</feature>
<feature type="region of interest" description="Disordered" evidence="1">
    <location>
        <begin position="183"/>
        <end position="202"/>
    </location>
</feature>